<dbReference type="RefSeq" id="WP_310536997.1">
    <property type="nucleotide sequence ID" value="NZ_BAAAOC010000009.1"/>
</dbReference>
<name>A0ABU1FSI8_9MICC</name>
<dbReference type="Pfam" id="PF02464">
    <property type="entry name" value="CinA"/>
    <property type="match status" value="1"/>
</dbReference>
<proteinExistence type="predicted"/>
<evidence type="ECO:0000313" key="2">
    <source>
        <dbReference type="EMBL" id="MDR5711614.1"/>
    </source>
</evidence>
<gene>
    <name evidence="2" type="ORF">RH857_05635</name>
</gene>
<dbReference type="Proteomes" id="UP001260872">
    <property type="component" value="Unassembled WGS sequence"/>
</dbReference>
<dbReference type="EMBL" id="JAVKGT010000011">
    <property type="protein sequence ID" value="MDR5711614.1"/>
    <property type="molecule type" value="Genomic_DNA"/>
</dbReference>
<reference evidence="3" key="1">
    <citation type="submission" date="2023-07" db="EMBL/GenBank/DDBJ databases">
        <title>Description of three actinobacteria isolated from air of manufacturing shop in a pharmaceutical factory.</title>
        <authorList>
            <person name="Zhang D.-F."/>
        </authorList>
    </citation>
    <scope>NUCLEOTIDE SEQUENCE [LARGE SCALE GENOMIC DNA]</scope>
    <source>
        <strain evidence="3">CCTCC AB 207010</strain>
    </source>
</reference>
<accession>A0ABU1FSI8</accession>
<dbReference type="InterPro" id="IPR036653">
    <property type="entry name" value="CinA-like_C"/>
</dbReference>
<feature type="domain" description="CinA C-terminal" evidence="1">
    <location>
        <begin position="22"/>
        <end position="140"/>
    </location>
</feature>
<comment type="caution">
    <text evidence="2">The sequence shown here is derived from an EMBL/GenBank/DDBJ whole genome shotgun (WGS) entry which is preliminary data.</text>
</comment>
<dbReference type="Gene3D" id="3.90.950.20">
    <property type="entry name" value="CinA-like"/>
    <property type="match status" value="1"/>
</dbReference>
<sequence length="213" mass="21914">MPVEGDAENVAEHAERTTDPVEIVQRCAHRGITLVTAESLTAGSLAARIADVPGASAVLLGGVVAYCNEVKQNQLSVSPELLEEKGAVDPVVAASMAQGAAEHLGADLGIATTGVAGPAPHQGKDVGTVYLGLACRGEVAERLSLSLPEHAEPHSDDGTQGWLTGSLLLDLSPSTEDVDNMRAAIRQASVEGALKLIEDFLLTEPAGLPEAVE</sequence>
<keyword evidence="3" id="KW-1185">Reference proteome</keyword>
<dbReference type="InterPro" id="IPR008136">
    <property type="entry name" value="CinA_C"/>
</dbReference>
<organism evidence="2 3">
    <name type="scientific">Nesterenkonia flava</name>
    <dbReference type="NCBI Taxonomy" id="469799"/>
    <lineage>
        <taxon>Bacteria</taxon>
        <taxon>Bacillati</taxon>
        <taxon>Actinomycetota</taxon>
        <taxon>Actinomycetes</taxon>
        <taxon>Micrococcales</taxon>
        <taxon>Micrococcaceae</taxon>
        <taxon>Nesterenkonia</taxon>
    </lineage>
</organism>
<evidence type="ECO:0000259" key="1">
    <source>
        <dbReference type="Pfam" id="PF02464"/>
    </source>
</evidence>
<protein>
    <submittedName>
        <fullName evidence="2">Nicotinamide-nucleotide amidohydrolase family protein</fullName>
    </submittedName>
</protein>
<evidence type="ECO:0000313" key="3">
    <source>
        <dbReference type="Proteomes" id="UP001260872"/>
    </source>
</evidence>
<dbReference type="SUPFAM" id="SSF142433">
    <property type="entry name" value="CinA-like"/>
    <property type="match status" value="1"/>
</dbReference>
<dbReference type="NCBIfam" id="TIGR00199">
    <property type="entry name" value="PncC_domain"/>
    <property type="match status" value="1"/>
</dbReference>